<dbReference type="PROSITE" id="PS51257">
    <property type="entry name" value="PROKAR_LIPOPROTEIN"/>
    <property type="match status" value="1"/>
</dbReference>
<dbReference type="InterPro" id="IPR029058">
    <property type="entry name" value="AB_hydrolase_fold"/>
</dbReference>
<dbReference type="SUPFAM" id="SSF53474">
    <property type="entry name" value="alpha/beta-Hydrolases"/>
    <property type="match status" value="1"/>
</dbReference>
<protein>
    <recommendedName>
        <fullName evidence="1">Peptidase S9 prolyl oligopeptidase catalytic domain-containing protein</fullName>
    </recommendedName>
</protein>
<evidence type="ECO:0000259" key="1">
    <source>
        <dbReference type="Pfam" id="PF00326"/>
    </source>
</evidence>
<dbReference type="EMBL" id="AWFB01000015">
    <property type="protein sequence ID" value="RAN33986.1"/>
    <property type="molecule type" value="Genomic_DNA"/>
</dbReference>
<dbReference type="PANTHER" id="PTHR11731">
    <property type="entry name" value="PROTEASE FAMILY S9B,C DIPEPTIDYL-PEPTIDASE IV-RELATED"/>
    <property type="match status" value="1"/>
</dbReference>
<dbReference type="PANTHER" id="PTHR11731:SF193">
    <property type="entry name" value="DIPEPTIDYL PEPTIDASE 9"/>
    <property type="match status" value="1"/>
</dbReference>
<organism evidence="2 3">
    <name type="scientific">Hyphomonas pacifica</name>
    <dbReference type="NCBI Taxonomy" id="1280941"/>
    <lineage>
        <taxon>Bacteria</taxon>
        <taxon>Pseudomonadati</taxon>
        <taxon>Pseudomonadota</taxon>
        <taxon>Alphaproteobacteria</taxon>
        <taxon>Hyphomonadales</taxon>
        <taxon>Hyphomonadaceae</taxon>
        <taxon>Hyphomonas</taxon>
    </lineage>
</organism>
<dbReference type="GO" id="GO:0006508">
    <property type="term" value="P:proteolysis"/>
    <property type="evidence" value="ECO:0007669"/>
    <property type="project" value="InterPro"/>
</dbReference>
<dbReference type="RefSeq" id="WP_034825959.1">
    <property type="nucleotide sequence ID" value="NZ_AWFB01000015.1"/>
</dbReference>
<dbReference type="OrthoDB" id="128799at2"/>
<feature type="domain" description="Peptidase S9 prolyl oligopeptidase catalytic" evidence="1">
    <location>
        <begin position="465"/>
        <end position="674"/>
    </location>
</feature>
<dbReference type="InterPro" id="IPR050278">
    <property type="entry name" value="Serine_Prot_S9B/DPPIV"/>
</dbReference>
<accession>A0A062U3Y8</accession>
<keyword evidence="3" id="KW-1185">Reference proteome</keyword>
<evidence type="ECO:0000313" key="3">
    <source>
        <dbReference type="Proteomes" id="UP000249123"/>
    </source>
</evidence>
<dbReference type="InterPro" id="IPR001375">
    <property type="entry name" value="Peptidase_S9_cat"/>
</dbReference>
<dbReference type="Pfam" id="PF00326">
    <property type="entry name" value="Peptidase_S9"/>
    <property type="match status" value="1"/>
</dbReference>
<gene>
    <name evidence="2" type="ORF">HY3_11840</name>
</gene>
<dbReference type="GO" id="GO:0008239">
    <property type="term" value="F:dipeptidyl-peptidase activity"/>
    <property type="evidence" value="ECO:0007669"/>
    <property type="project" value="TreeGrafter"/>
</dbReference>
<comment type="caution">
    <text evidence="2">The sequence shown here is derived from an EMBL/GenBank/DDBJ whole genome shotgun (WGS) entry which is preliminary data.</text>
</comment>
<name>A0A062U3Y8_9PROT</name>
<dbReference type="eggNOG" id="COG1506">
    <property type="taxonomic scope" value="Bacteria"/>
</dbReference>
<evidence type="ECO:0000313" key="2">
    <source>
        <dbReference type="EMBL" id="RAN33986.1"/>
    </source>
</evidence>
<dbReference type="Gene3D" id="3.40.50.1820">
    <property type="entry name" value="alpha/beta hydrolase"/>
    <property type="match status" value="1"/>
</dbReference>
<proteinExistence type="predicted"/>
<dbReference type="STRING" id="1280941.HY2_11725"/>
<reference evidence="2 3" key="1">
    <citation type="submission" date="2013-04" db="EMBL/GenBank/DDBJ databases">
        <title>Hyphomonas sp. T24B3 Genome Sequencing.</title>
        <authorList>
            <person name="Lai Q."/>
            <person name="Shao Z."/>
        </authorList>
    </citation>
    <scope>NUCLEOTIDE SEQUENCE [LARGE SCALE GENOMIC DNA]</scope>
    <source>
        <strain evidence="2 3">T24B3</strain>
    </source>
</reference>
<dbReference type="AlphaFoldDB" id="A0A062U3Y8"/>
<dbReference type="SUPFAM" id="SSF69322">
    <property type="entry name" value="Tricorn protease domain 2"/>
    <property type="match status" value="1"/>
</dbReference>
<sequence length="682" mass="75638">MNSIRTPLAAVAVAMGCMTIMAGGAQADVPRAQISTFVGFENLRSIGMSPDGRYISGILRDDSGDVLIVHDRETGKTWPVQRAREDQSLQLTFVMFKGNDRLLFGLQQKYEIVSGSGGGRLGRKAEDDGLFNYVSRVYASDLDGGNLISLYDPAEEQNFPRWLSANISNILRSDPDHVLMRTPSTGGVQLRRVNIRTGESDILEQGGMRTYEWVLDSELKPVLRQDMVSGGRGTAWLRKDGNGNWQEIARFRGASGANGAPEFSGLGRGTRPGTAIVSARPNNRDTNALYLYDATTGEYEKELYSNDTFDVFSVLRDPITDEVIAGCYNAYKYICMFDDPKQQALWNGLSQAVGEENEIYLASGGDLDKTFMILVIGPQEPGAYYIYNVETRELSFFQSRRMQADPALLPSKEIFDYVAEDGTRLWGYLTIPPGATKDTKNMPMITLPHGGPEGRDVWSGDPMSNYWASQGYLVFQPHFRGGAGTGRKWVEAGWGQWGQLIQSDINEGTRALIAAGRADPNRICIAGWSHGGYVAFTASFLNTDLYKCSMAGAGVSDLRKMQDWVREEQGGRQSMSYKYWANAIGDPNDDKGKLDTYSANRNADKVGMPLLIVHGENDTTVPVEQSLMMAKSLDKANVDYKIMILEDMDHYLRPDQGTEWGQILQASSQFFRENIGPGWEKE</sequence>
<dbReference type="GO" id="GO:0008236">
    <property type="term" value="F:serine-type peptidase activity"/>
    <property type="evidence" value="ECO:0007669"/>
    <property type="project" value="InterPro"/>
</dbReference>
<dbReference type="Proteomes" id="UP000249123">
    <property type="component" value="Unassembled WGS sequence"/>
</dbReference>